<evidence type="ECO:0000259" key="1">
    <source>
        <dbReference type="Pfam" id="PF06983"/>
    </source>
</evidence>
<dbReference type="EMBL" id="WLYK01000003">
    <property type="protein sequence ID" value="MTD14432.1"/>
    <property type="molecule type" value="Genomic_DNA"/>
</dbReference>
<comment type="caution">
    <text evidence="2">The sequence shown here is derived from an EMBL/GenBank/DDBJ whole genome shotgun (WGS) entry which is preliminary data.</text>
</comment>
<name>A0A7K1FJX2_9ACTN</name>
<accession>A0A7K1FJX2</accession>
<dbReference type="AlphaFoldDB" id="A0A7K1FJX2"/>
<proteinExistence type="predicted"/>
<evidence type="ECO:0000313" key="2">
    <source>
        <dbReference type="EMBL" id="MTD14432.1"/>
    </source>
</evidence>
<dbReference type="CDD" id="cd06588">
    <property type="entry name" value="PhnB_like"/>
    <property type="match status" value="1"/>
</dbReference>
<keyword evidence="3" id="KW-1185">Reference proteome</keyword>
<dbReference type="Pfam" id="PF06983">
    <property type="entry name" value="3-dmu-9_3-mt"/>
    <property type="match status" value="1"/>
</dbReference>
<organism evidence="2 3">
    <name type="scientific">Nakamurella alba</name>
    <dbReference type="NCBI Taxonomy" id="2665158"/>
    <lineage>
        <taxon>Bacteria</taxon>
        <taxon>Bacillati</taxon>
        <taxon>Actinomycetota</taxon>
        <taxon>Actinomycetes</taxon>
        <taxon>Nakamurellales</taxon>
        <taxon>Nakamurellaceae</taxon>
        <taxon>Nakamurella</taxon>
    </lineage>
</organism>
<gene>
    <name evidence="2" type="ORF">GIS00_10770</name>
</gene>
<protein>
    <submittedName>
        <fullName evidence="2">VOC family protein</fullName>
    </submittedName>
</protein>
<dbReference type="InterPro" id="IPR028973">
    <property type="entry name" value="PhnB-like"/>
</dbReference>
<dbReference type="PANTHER" id="PTHR33990">
    <property type="entry name" value="PROTEIN YJDN-RELATED"/>
    <property type="match status" value="1"/>
</dbReference>
<dbReference type="RefSeq" id="WP_154768463.1">
    <property type="nucleotide sequence ID" value="NZ_WLYK01000003.1"/>
</dbReference>
<dbReference type="PANTHER" id="PTHR33990:SF2">
    <property type="entry name" value="PHNB-LIKE DOMAIN-CONTAINING PROTEIN"/>
    <property type="match status" value="1"/>
</dbReference>
<dbReference type="SUPFAM" id="SSF54593">
    <property type="entry name" value="Glyoxalase/Bleomycin resistance protein/Dihydroxybiphenyl dioxygenase"/>
    <property type="match status" value="1"/>
</dbReference>
<dbReference type="Gene3D" id="3.10.180.10">
    <property type="entry name" value="2,3-Dihydroxybiphenyl 1,2-Dioxygenase, domain 1"/>
    <property type="match status" value="1"/>
</dbReference>
<reference evidence="2 3" key="1">
    <citation type="submission" date="2019-11" db="EMBL/GenBank/DDBJ databases">
        <authorList>
            <person name="Jiang L.-Q."/>
        </authorList>
    </citation>
    <scope>NUCLEOTIDE SEQUENCE [LARGE SCALE GENOMIC DNA]</scope>
    <source>
        <strain evidence="2 3">YIM 132087</strain>
    </source>
</reference>
<feature type="domain" description="PhnB-like" evidence="1">
    <location>
        <begin position="3"/>
        <end position="116"/>
    </location>
</feature>
<dbReference type="InterPro" id="IPR009725">
    <property type="entry name" value="3_dmu_93_MTrfase"/>
</dbReference>
<dbReference type="Proteomes" id="UP000460221">
    <property type="component" value="Unassembled WGS sequence"/>
</dbReference>
<sequence>MPELTTCLWFDTEGEQAAELYVSIFPDSRMGTITRYPEGGGRPADLALTVEFELQGQKFVALNGGPQHTFTEAVSFQIPCADQAEIDRYWSLLGDGGEEGPCGWIKDRFGLSWQVIPANMGELMGGDDPDASARAFGAMMQMSKLDIAALEAARAAG</sequence>
<evidence type="ECO:0000313" key="3">
    <source>
        <dbReference type="Proteomes" id="UP000460221"/>
    </source>
</evidence>
<dbReference type="InterPro" id="IPR029068">
    <property type="entry name" value="Glyas_Bleomycin-R_OHBP_Dase"/>
</dbReference>
<dbReference type="PIRSF" id="PIRSF021700">
    <property type="entry name" value="3_dmu_93_MTrfase"/>
    <property type="match status" value="1"/>
</dbReference>